<dbReference type="OrthoDB" id="1435533at2759"/>
<sequence length="184" mass="20521">MKGDRNTNFFHACLANKRRKRVVDIRCWNGMVFNSPESLHQGAVDFFSNFLQGMPTRLLTDLSTLISPVISDSDSSILCSVPTMNEVFSALSSIPSNSALGPDGFGLGFFKSYWEVVKEDVLEAISEFFVSKQLPRFFTASFLVLIPKVDNPSGFDKFRPISLCLVFYKICSKIIVNCLTGLLP</sequence>
<evidence type="ECO:0000313" key="2">
    <source>
        <dbReference type="RefSeq" id="XP_018829786.1"/>
    </source>
</evidence>
<dbReference type="Proteomes" id="UP000235220">
    <property type="component" value="Unplaced"/>
</dbReference>
<evidence type="ECO:0000313" key="1">
    <source>
        <dbReference type="Proteomes" id="UP000235220"/>
    </source>
</evidence>
<dbReference type="PANTHER" id="PTHR46890:SF48">
    <property type="entry name" value="RNA-DIRECTED DNA POLYMERASE"/>
    <property type="match status" value="1"/>
</dbReference>
<dbReference type="AlphaFoldDB" id="A0A2I4FDR1"/>
<dbReference type="RefSeq" id="XP_018829786.1">
    <property type="nucleotide sequence ID" value="XM_018974241.1"/>
</dbReference>
<dbReference type="GeneID" id="108997855"/>
<dbReference type="Gramene" id="Jr_Scaffold_650_00040_p1">
    <property type="protein sequence ID" value="cds.Jr_Scaffold_650_00040_p1"/>
    <property type="gene ID" value="Jr_Scaffold_650_00040"/>
</dbReference>
<name>A0A2I4FDR1_JUGRE</name>
<organism evidence="1 2">
    <name type="scientific">Juglans regia</name>
    <name type="common">English walnut</name>
    <dbReference type="NCBI Taxonomy" id="51240"/>
    <lineage>
        <taxon>Eukaryota</taxon>
        <taxon>Viridiplantae</taxon>
        <taxon>Streptophyta</taxon>
        <taxon>Embryophyta</taxon>
        <taxon>Tracheophyta</taxon>
        <taxon>Spermatophyta</taxon>
        <taxon>Magnoliopsida</taxon>
        <taxon>eudicotyledons</taxon>
        <taxon>Gunneridae</taxon>
        <taxon>Pentapetalae</taxon>
        <taxon>rosids</taxon>
        <taxon>fabids</taxon>
        <taxon>Fagales</taxon>
        <taxon>Juglandaceae</taxon>
        <taxon>Juglans</taxon>
    </lineage>
</organism>
<reference evidence="2" key="1">
    <citation type="submission" date="2025-08" db="UniProtKB">
        <authorList>
            <consortium name="RefSeq"/>
        </authorList>
    </citation>
    <scope>IDENTIFICATION</scope>
    <source>
        <tissue evidence="2">Leaves</tissue>
    </source>
</reference>
<protein>
    <submittedName>
        <fullName evidence="2">Uncharacterized protein LOC108997855</fullName>
    </submittedName>
</protein>
<keyword evidence="1" id="KW-1185">Reference proteome</keyword>
<accession>A0A2I4FDR1</accession>
<dbReference type="PANTHER" id="PTHR46890">
    <property type="entry name" value="NON-LTR RETROLELEMENT REVERSE TRANSCRIPTASE-LIKE PROTEIN-RELATED"/>
    <property type="match status" value="1"/>
</dbReference>
<dbReference type="InterPro" id="IPR052343">
    <property type="entry name" value="Retrotransposon-Effector_Assoc"/>
</dbReference>
<proteinExistence type="predicted"/>
<dbReference type="KEGG" id="jre:108997855"/>
<gene>
    <name evidence="2" type="primary">LOC108997855</name>
</gene>
<dbReference type="STRING" id="51240.A0A2I4FDR1"/>